<accession>A0A7X6L8E5</accession>
<feature type="domain" description="Tyr recombinase" evidence="4">
    <location>
        <begin position="183"/>
        <end position="379"/>
    </location>
</feature>
<dbReference type="InterPro" id="IPR028259">
    <property type="entry name" value="AP2-like_int_N"/>
</dbReference>
<dbReference type="GO" id="GO:0006310">
    <property type="term" value="P:DNA recombination"/>
    <property type="evidence" value="ECO:0007669"/>
    <property type="project" value="UniProtKB-KW"/>
</dbReference>
<dbReference type="InterPro" id="IPR002104">
    <property type="entry name" value="Integrase_catalytic"/>
</dbReference>
<evidence type="ECO:0000256" key="3">
    <source>
        <dbReference type="SAM" id="MobiDB-lite"/>
    </source>
</evidence>
<dbReference type="GO" id="GO:0015074">
    <property type="term" value="P:DNA integration"/>
    <property type="evidence" value="ECO:0007669"/>
    <property type="project" value="InterPro"/>
</dbReference>
<evidence type="ECO:0000313" key="5">
    <source>
        <dbReference type="EMBL" id="NKY29540.1"/>
    </source>
</evidence>
<dbReference type="AlphaFoldDB" id="A0A7X6L8E5"/>
<dbReference type="PROSITE" id="PS51898">
    <property type="entry name" value="TYR_RECOMBINASE"/>
    <property type="match status" value="1"/>
</dbReference>
<organism evidence="5 6">
    <name type="scientific">Nocardia gamkensis</name>
    <dbReference type="NCBI Taxonomy" id="352869"/>
    <lineage>
        <taxon>Bacteria</taxon>
        <taxon>Bacillati</taxon>
        <taxon>Actinomycetota</taxon>
        <taxon>Actinomycetes</taxon>
        <taxon>Mycobacteriales</taxon>
        <taxon>Nocardiaceae</taxon>
        <taxon>Nocardia</taxon>
    </lineage>
</organism>
<dbReference type="GO" id="GO:0003677">
    <property type="term" value="F:DNA binding"/>
    <property type="evidence" value="ECO:0007669"/>
    <property type="project" value="UniProtKB-KW"/>
</dbReference>
<dbReference type="InterPro" id="IPR013762">
    <property type="entry name" value="Integrase-like_cat_sf"/>
</dbReference>
<reference evidence="5 6" key="1">
    <citation type="submission" date="2020-04" db="EMBL/GenBank/DDBJ databases">
        <title>MicrobeNet Type strains.</title>
        <authorList>
            <person name="Nicholson A.C."/>
        </authorList>
    </citation>
    <scope>NUCLEOTIDE SEQUENCE [LARGE SCALE GENOMIC DNA]</scope>
    <source>
        <strain evidence="5 6">DSM 44956</strain>
    </source>
</reference>
<dbReference type="InterPro" id="IPR050090">
    <property type="entry name" value="Tyrosine_recombinase_XerCD"/>
</dbReference>
<dbReference type="PANTHER" id="PTHR30349:SF91">
    <property type="entry name" value="INTA PROTEIN"/>
    <property type="match status" value="1"/>
</dbReference>
<dbReference type="Pfam" id="PF14657">
    <property type="entry name" value="Arm-DNA-bind_4"/>
    <property type="match status" value="1"/>
</dbReference>
<dbReference type="InterPro" id="IPR011010">
    <property type="entry name" value="DNA_brk_join_enz"/>
</dbReference>
<name>A0A7X6L8E5_9NOCA</name>
<dbReference type="InterPro" id="IPR010998">
    <property type="entry name" value="Integrase_recombinase_N"/>
</dbReference>
<dbReference type="RefSeq" id="WP_062974911.1">
    <property type="nucleotide sequence ID" value="NZ_JAAXOS010000013.1"/>
</dbReference>
<evidence type="ECO:0000256" key="2">
    <source>
        <dbReference type="ARBA" id="ARBA00023172"/>
    </source>
</evidence>
<keyword evidence="2" id="KW-0233">DNA recombination</keyword>
<comment type="caution">
    <text evidence="5">The sequence shown here is derived from an EMBL/GenBank/DDBJ whole genome shotgun (WGS) entry which is preliminary data.</text>
</comment>
<evidence type="ECO:0000313" key="6">
    <source>
        <dbReference type="Proteomes" id="UP000540698"/>
    </source>
</evidence>
<feature type="region of interest" description="Disordered" evidence="3">
    <location>
        <begin position="23"/>
        <end position="45"/>
    </location>
</feature>
<gene>
    <name evidence="5" type="ORF">HGB38_25480</name>
</gene>
<evidence type="ECO:0000259" key="4">
    <source>
        <dbReference type="PROSITE" id="PS51898"/>
    </source>
</evidence>
<dbReference type="Pfam" id="PF00589">
    <property type="entry name" value="Phage_integrase"/>
    <property type="match status" value="1"/>
</dbReference>
<keyword evidence="6" id="KW-1185">Reference proteome</keyword>
<evidence type="ECO:0000256" key="1">
    <source>
        <dbReference type="ARBA" id="ARBA00023125"/>
    </source>
</evidence>
<dbReference type="PANTHER" id="PTHR30349">
    <property type="entry name" value="PHAGE INTEGRASE-RELATED"/>
    <property type="match status" value="1"/>
</dbReference>
<dbReference type="EMBL" id="JAAXOS010000013">
    <property type="protein sequence ID" value="NKY29540.1"/>
    <property type="molecule type" value="Genomic_DNA"/>
</dbReference>
<dbReference type="Gene3D" id="1.10.150.130">
    <property type="match status" value="1"/>
</dbReference>
<proteinExistence type="predicted"/>
<dbReference type="SUPFAM" id="SSF56349">
    <property type="entry name" value="DNA breaking-rejoining enzymes"/>
    <property type="match status" value="1"/>
</dbReference>
<sequence>MSRRQLPPQIEKITLKSGEVRYQVTAEAGTDPETGKRRQTRKRYRTEQEARKALAEVTNAVSRGSYVARSVITVEQACVEWLDGKRIAKSTKAAYKHALQPLRDRHGPLPVQQLAKAHLDNLVSDLQDGEFVYAHGRPCRAWNAQTINPMLRIVAKVLASQMGQGRLARNVADLVDRVPGSRKEMNTYDAAEVRKVLAVADRVRAGHSWHLALSGLRRGEIAGLRWSDVDFRAGTVTITNTRIQVDGEVIEKETKTEKSKRTLPLTPAIVEALKRARAAQAAERLKLGNCYGPGEYVVCDEAGYPVHPDRLSREWHRVCESAGVRHVRLHDARHTCGTLLHLQNVPIAVVSAWLGHCDAAFTMRTYVHSQPDALAEAARSLNAVVTNRDKTAGVRPIRTRRRRRPTA</sequence>
<dbReference type="CDD" id="cd01189">
    <property type="entry name" value="INT_ICEBs1_C_like"/>
    <property type="match status" value="1"/>
</dbReference>
<dbReference type="Proteomes" id="UP000540698">
    <property type="component" value="Unassembled WGS sequence"/>
</dbReference>
<protein>
    <submittedName>
        <fullName evidence="5">Site-specific integrase</fullName>
    </submittedName>
</protein>
<keyword evidence="1" id="KW-0238">DNA-binding</keyword>
<dbReference type="Gene3D" id="1.10.443.10">
    <property type="entry name" value="Intergrase catalytic core"/>
    <property type="match status" value="1"/>
</dbReference>